<reference evidence="2" key="1">
    <citation type="journal article" date="2018" name="Nat. Microbiol.">
        <title>Leveraging single-cell genomics to expand the fungal tree of life.</title>
        <authorList>
            <person name="Ahrendt S.R."/>
            <person name="Quandt C.A."/>
            <person name="Ciobanu D."/>
            <person name="Clum A."/>
            <person name="Salamov A."/>
            <person name="Andreopoulos B."/>
            <person name="Cheng J.F."/>
            <person name="Woyke T."/>
            <person name="Pelin A."/>
            <person name="Henrissat B."/>
            <person name="Reynolds N.K."/>
            <person name="Benny G.L."/>
            <person name="Smith M.E."/>
            <person name="James T.Y."/>
            <person name="Grigoriev I.V."/>
        </authorList>
    </citation>
    <scope>NUCLEOTIDE SEQUENCE [LARGE SCALE GENOMIC DNA]</scope>
</reference>
<dbReference type="EMBL" id="ML001275">
    <property type="protein sequence ID" value="RKO83407.1"/>
    <property type="molecule type" value="Genomic_DNA"/>
</dbReference>
<gene>
    <name evidence="1" type="ORF">BDK51DRAFT_31440</name>
</gene>
<dbReference type="Proteomes" id="UP000269721">
    <property type="component" value="Unassembled WGS sequence"/>
</dbReference>
<keyword evidence="2" id="KW-1185">Reference proteome</keyword>
<organism evidence="1 2">
    <name type="scientific">Blyttiomyces helicus</name>
    <dbReference type="NCBI Taxonomy" id="388810"/>
    <lineage>
        <taxon>Eukaryota</taxon>
        <taxon>Fungi</taxon>
        <taxon>Fungi incertae sedis</taxon>
        <taxon>Chytridiomycota</taxon>
        <taxon>Chytridiomycota incertae sedis</taxon>
        <taxon>Chytridiomycetes</taxon>
        <taxon>Chytridiomycetes incertae sedis</taxon>
        <taxon>Blyttiomyces</taxon>
    </lineage>
</organism>
<name>A0A4V1IPK8_9FUNG</name>
<evidence type="ECO:0000313" key="2">
    <source>
        <dbReference type="Proteomes" id="UP000269721"/>
    </source>
</evidence>
<accession>A0A4V1IPK8</accession>
<dbReference type="AlphaFoldDB" id="A0A4V1IPK8"/>
<sequence>MAHDVGARSAPKVDEIALVFESKFGTYSVLQYELLKDNGCGWKPSRWKRCFLNQMDPCPMEPLREGNSTARLRTTPPVPHQGISTLLGFRQVKAVEGMRALIGYANSHLLPNDRKPSDFRVLRYHIPQRLKTRFQAYFT</sequence>
<proteinExistence type="predicted"/>
<protein>
    <submittedName>
        <fullName evidence="1">Uncharacterized protein</fullName>
    </submittedName>
</protein>
<evidence type="ECO:0000313" key="1">
    <source>
        <dbReference type="EMBL" id="RKO83407.1"/>
    </source>
</evidence>